<dbReference type="EMBL" id="ACCF01000001">
    <property type="protein sequence ID" value="EEF69807.1"/>
    <property type="molecule type" value="Genomic_DNA"/>
</dbReference>
<dbReference type="Proteomes" id="UP000005950">
    <property type="component" value="Unassembled WGS sequence"/>
</dbReference>
<evidence type="ECO:0000313" key="2">
    <source>
        <dbReference type="EMBL" id="EEF69807.1"/>
    </source>
</evidence>
<gene>
    <name evidence="2" type="ORF">HOLDEFILI_00022</name>
</gene>
<proteinExistence type="predicted"/>
<reference evidence="2 3" key="1">
    <citation type="submission" date="2008-12" db="EMBL/GenBank/DDBJ databases">
        <authorList>
            <person name="Fulton L."/>
            <person name="Clifton S."/>
            <person name="Fulton B."/>
            <person name="Xu J."/>
            <person name="Minx P."/>
            <person name="Pepin K.H."/>
            <person name="Johnson M."/>
            <person name="Bhonagiri V."/>
            <person name="Nash W.E."/>
            <person name="Mardis E.R."/>
            <person name="Wilson R.K."/>
        </authorList>
    </citation>
    <scope>NUCLEOTIDE SEQUENCE [LARGE SCALE GENOMIC DNA]</scope>
    <source>
        <strain evidence="2 3">DSM 12042</strain>
    </source>
</reference>
<dbReference type="HOGENOM" id="CLU_1576349_0_0_9"/>
<keyword evidence="1" id="KW-0472">Membrane</keyword>
<keyword evidence="1" id="KW-1133">Transmembrane helix</keyword>
<comment type="caution">
    <text evidence="2">The sequence shown here is derived from an EMBL/GenBank/DDBJ whole genome shotgun (WGS) entry which is preliminary data.</text>
</comment>
<evidence type="ECO:0000256" key="1">
    <source>
        <dbReference type="SAM" id="Phobius"/>
    </source>
</evidence>
<organism evidence="2 3">
    <name type="scientific">Holdemania filiformis DSM 12042</name>
    <dbReference type="NCBI Taxonomy" id="545696"/>
    <lineage>
        <taxon>Bacteria</taxon>
        <taxon>Bacillati</taxon>
        <taxon>Bacillota</taxon>
        <taxon>Erysipelotrichia</taxon>
        <taxon>Erysipelotrichales</taxon>
        <taxon>Erysipelotrichaceae</taxon>
        <taxon>Holdemania</taxon>
    </lineage>
</organism>
<dbReference type="STRING" id="545696.HOLDEFILI_00022"/>
<reference evidence="2 3" key="2">
    <citation type="submission" date="2009-02" db="EMBL/GenBank/DDBJ databases">
        <title>Draft genome sequence of Holdemania filiformis DSM 12042.</title>
        <authorList>
            <person name="Sudarsanam P."/>
            <person name="Ley R."/>
            <person name="Guruge J."/>
            <person name="Turnbaugh P.J."/>
            <person name="Mahowald M."/>
            <person name="Liep D."/>
            <person name="Gordon J."/>
        </authorList>
    </citation>
    <scope>NUCLEOTIDE SEQUENCE [LARGE SCALE GENOMIC DNA]</scope>
    <source>
        <strain evidence="2 3">DSM 12042</strain>
    </source>
</reference>
<name>B9Y2J7_9FIRM</name>
<protein>
    <submittedName>
        <fullName evidence="2">Uncharacterized protein</fullName>
    </submittedName>
</protein>
<evidence type="ECO:0000313" key="3">
    <source>
        <dbReference type="Proteomes" id="UP000005950"/>
    </source>
</evidence>
<dbReference type="AlphaFoldDB" id="B9Y2J7"/>
<accession>B9Y2J7</accession>
<sequence>MTTAQNTGMEVKMKELKMKELTANEAAGIRIKTKPKISTGLCAFFAIVMILSGNAALMIPGLIFALAVLIVVFSIQDETCARIGAEEIVLLPEKAQAETVIPFCEVAEWNTRDGIRIRTLSGEIYFIETRDTMKAHRLLHRRMPELETSTVLQRQLRERKSRIRRRASQ</sequence>
<keyword evidence="1" id="KW-0812">Transmembrane</keyword>
<feature type="transmembrane region" description="Helical" evidence="1">
    <location>
        <begin position="40"/>
        <end position="73"/>
    </location>
</feature>